<proteinExistence type="predicted"/>
<protein>
    <submittedName>
        <fullName evidence="1">Uncharacterized protein</fullName>
    </submittedName>
</protein>
<comment type="caution">
    <text evidence="1">The sequence shown here is derived from an EMBL/GenBank/DDBJ whole genome shotgun (WGS) entry which is preliminary data.</text>
</comment>
<reference evidence="1 2" key="1">
    <citation type="journal article" date="2020" name="Phytopathology">
        <title>A high-quality genome resource of Botrytis fragariae, a new and rapidly spreading fungal pathogen causing strawberry gray mold in the U.S.A.</title>
        <authorList>
            <person name="Wu Y."/>
            <person name="Saski C.A."/>
            <person name="Schnabel G."/>
            <person name="Xiao S."/>
            <person name="Hu M."/>
        </authorList>
    </citation>
    <scope>NUCLEOTIDE SEQUENCE [LARGE SCALE GENOMIC DNA]</scope>
    <source>
        <strain evidence="1 2">BVB16</strain>
    </source>
</reference>
<dbReference type="Proteomes" id="UP000531561">
    <property type="component" value="Unassembled WGS sequence"/>
</dbReference>
<dbReference type="RefSeq" id="XP_037187846.1">
    <property type="nucleotide sequence ID" value="XM_037342188.1"/>
</dbReference>
<dbReference type="GeneID" id="59265880"/>
<accession>A0A8H6AJP3</accession>
<name>A0A8H6AJP3_9HELO</name>
<sequence length="129" mass="14372">MWGIPSTCIADPSNCGCSEGCVEIMLPRDKLTLSKIQRFITNTTSRHGIQCTVICLWLVLLQLCCTRTEPCHPTDVLCSKTSLYDRLHILPAHRSWRKTCLGLPALAWVKAPAKDKSKMILLGDDYASP</sequence>
<dbReference type="EMBL" id="JABFCT010000019">
    <property type="protein sequence ID" value="KAF5868897.1"/>
    <property type="molecule type" value="Genomic_DNA"/>
</dbReference>
<organism evidence="1 2">
    <name type="scientific">Botrytis fragariae</name>
    <dbReference type="NCBI Taxonomy" id="1964551"/>
    <lineage>
        <taxon>Eukaryota</taxon>
        <taxon>Fungi</taxon>
        <taxon>Dikarya</taxon>
        <taxon>Ascomycota</taxon>
        <taxon>Pezizomycotina</taxon>
        <taxon>Leotiomycetes</taxon>
        <taxon>Helotiales</taxon>
        <taxon>Sclerotiniaceae</taxon>
        <taxon>Botrytis</taxon>
    </lineage>
</organism>
<evidence type="ECO:0000313" key="1">
    <source>
        <dbReference type="EMBL" id="KAF5868897.1"/>
    </source>
</evidence>
<keyword evidence="2" id="KW-1185">Reference proteome</keyword>
<dbReference type="AlphaFoldDB" id="A0A8H6AJP3"/>
<evidence type="ECO:0000313" key="2">
    <source>
        <dbReference type="Proteomes" id="UP000531561"/>
    </source>
</evidence>
<gene>
    <name evidence="1" type="ORF">Bfra_011862</name>
</gene>